<keyword evidence="2" id="KW-1185">Reference proteome</keyword>
<comment type="caution">
    <text evidence="1">The sequence shown here is derived from an EMBL/GenBank/DDBJ whole genome shotgun (WGS) entry which is preliminary data.</text>
</comment>
<protein>
    <submittedName>
        <fullName evidence="1">Uncharacterized protein</fullName>
    </submittedName>
</protein>
<reference evidence="1 2" key="1">
    <citation type="journal article" date="2013" name="BMC Genomics">
        <title>The miniature genome of a carnivorous plant Genlisea aurea contains a low number of genes and short non-coding sequences.</title>
        <authorList>
            <person name="Leushkin E.V."/>
            <person name="Sutormin R.A."/>
            <person name="Nabieva E.R."/>
            <person name="Penin A.A."/>
            <person name="Kondrashov A.S."/>
            <person name="Logacheva M.D."/>
        </authorList>
    </citation>
    <scope>NUCLEOTIDE SEQUENCE [LARGE SCALE GENOMIC DNA]</scope>
</reference>
<dbReference type="Gene3D" id="1.25.10.10">
    <property type="entry name" value="Leucine-rich Repeat Variant"/>
    <property type="match status" value="1"/>
</dbReference>
<dbReference type="PANTHER" id="PTHR47673:SF1">
    <property type="entry name" value="ARM REPEAT SUPERFAMILY PROTEIN"/>
    <property type="match status" value="1"/>
</dbReference>
<proteinExistence type="predicted"/>
<evidence type="ECO:0000313" key="1">
    <source>
        <dbReference type="EMBL" id="EPS68926.1"/>
    </source>
</evidence>
<name>S8CVH0_9LAMI</name>
<dbReference type="SUPFAM" id="SSF48371">
    <property type="entry name" value="ARM repeat"/>
    <property type="match status" value="1"/>
</dbReference>
<dbReference type="InterPro" id="IPR011989">
    <property type="entry name" value="ARM-like"/>
</dbReference>
<dbReference type="InterPro" id="IPR016024">
    <property type="entry name" value="ARM-type_fold"/>
</dbReference>
<feature type="non-terminal residue" evidence="1">
    <location>
        <position position="1"/>
    </location>
</feature>
<evidence type="ECO:0000313" key="2">
    <source>
        <dbReference type="Proteomes" id="UP000015453"/>
    </source>
</evidence>
<gene>
    <name evidence="1" type="ORF">M569_05843</name>
</gene>
<sequence>YSRRNIPTRVQYRRLSSPAFRGVDEQALEKEAEKKIGWLLKTFLFGTASVIAYKSFPYMGDSVMEQSVLLLQCKDPLLKRMGASRIARFAVDDKKRMKIVELGGIDKLLKTLASAKDDRTRKEALKALVAISKS</sequence>
<dbReference type="AlphaFoldDB" id="S8CVH0"/>
<dbReference type="OrthoDB" id="2017266at2759"/>
<accession>S8CVH0</accession>
<feature type="non-terminal residue" evidence="1">
    <location>
        <position position="134"/>
    </location>
</feature>
<dbReference type="Proteomes" id="UP000015453">
    <property type="component" value="Unassembled WGS sequence"/>
</dbReference>
<dbReference type="PANTHER" id="PTHR47673">
    <property type="entry name" value="ARM REPEAT SUPERFAMILY PROTEIN"/>
    <property type="match status" value="1"/>
</dbReference>
<organism evidence="1 2">
    <name type="scientific">Genlisea aurea</name>
    <dbReference type="NCBI Taxonomy" id="192259"/>
    <lineage>
        <taxon>Eukaryota</taxon>
        <taxon>Viridiplantae</taxon>
        <taxon>Streptophyta</taxon>
        <taxon>Embryophyta</taxon>
        <taxon>Tracheophyta</taxon>
        <taxon>Spermatophyta</taxon>
        <taxon>Magnoliopsida</taxon>
        <taxon>eudicotyledons</taxon>
        <taxon>Gunneridae</taxon>
        <taxon>Pentapetalae</taxon>
        <taxon>asterids</taxon>
        <taxon>lamiids</taxon>
        <taxon>Lamiales</taxon>
        <taxon>Lentibulariaceae</taxon>
        <taxon>Genlisea</taxon>
    </lineage>
</organism>
<dbReference type="EMBL" id="AUSU01002369">
    <property type="protein sequence ID" value="EPS68926.1"/>
    <property type="molecule type" value="Genomic_DNA"/>
</dbReference>